<organism evidence="2 3">
    <name type="scientific">Agromyces larvae</name>
    <dbReference type="NCBI Taxonomy" id="2929802"/>
    <lineage>
        <taxon>Bacteria</taxon>
        <taxon>Bacillati</taxon>
        <taxon>Actinomycetota</taxon>
        <taxon>Actinomycetes</taxon>
        <taxon>Micrococcales</taxon>
        <taxon>Microbacteriaceae</taxon>
        <taxon>Agromyces</taxon>
    </lineage>
</organism>
<dbReference type="Gene3D" id="3.40.190.10">
    <property type="entry name" value="Periplasmic binding protein-like II"/>
    <property type="match status" value="2"/>
</dbReference>
<sequence>MNRRSTKLVALGATAGLAALALAGCAPAGDGADGSGDTTTITWWHNGTGEPLNSFWEDVASEFEADHPGVNVEVEAFQSEDLQRTLIPNALQAGGDAAPDLFMVWAEGEIKAQVEAGYLKDLSGLTDVVDSVGGAGTGWNVDGKQYGIPFRYGIEGIWYNADLFEQAGITETPATFTEYSDAINKLAAAGVSPIGVGAGDGWPAAHWWYQFAIKTCSPESLDKAADTLEFDDPCFVEAGENLKAWMDEFDGDLPFQSNPTSTPAQSVPNSSAGLLASQTTAMELMGTWHRGEVAKLVPGAPADNPPAPEWLSWMPVPDIEGASGAPGAALGSGDAWGVYVDAPDETLDLLEYVMSEDVQTRFAALGEIPTVAGAEAGITDPVLKQIADGTQNAALVVTWLDTQYGPVIGQAMNDAIVNLMFGDGTPESVPEAMNAAAATL</sequence>
<dbReference type="PANTHER" id="PTHR43649">
    <property type="entry name" value="ARABINOSE-BINDING PROTEIN-RELATED"/>
    <property type="match status" value="1"/>
</dbReference>
<keyword evidence="1" id="KW-0732">Signal</keyword>
<gene>
    <name evidence="2" type="ORF">MTO99_00120</name>
</gene>
<dbReference type="InterPro" id="IPR050490">
    <property type="entry name" value="Bact_solute-bd_prot1"/>
</dbReference>
<dbReference type="EMBL" id="CP094528">
    <property type="protein sequence ID" value="UOE44244.1"/>
    <property type="molecule type" value="Genomic_DNA"/>
</dbReference>
<proteinExistence type="predicted"/>
<dbReference type="PROSITE" id="PS51257">
    <property type="entry name" value="PROKAR_LIPOPROTEIN"/>
    <property type="match status" value="1"/>
</dbReference>
<accession>A0ABY4BZA8</accession>
<dbReference type="Pfam" id="PF01547">
    <property type="entry name" value="SBP_bac_1"/>
    <property type="match status" value="1"/>
</dbReference>
<feature type="chain" id="PRO_5046879336" evidence="1">
    <location>
        <begin position="29"/>
        <end position="440"/>
    </location>
</feature>
<protein>
    <submittedName>
        <fullName evidence="2">Extracellular solute-binding protein</fullName>
    </submittedName>
</protein>
<evidence type="ECO:0000256" key="1">
    <source>
        <dbReference type="SAM" id="SignalP"/>
    </source>
</evidence>
<dbReference type="InterPro" id="IPR006059">
    <property type="entry name" value="SBP"/>
</dbReference>
<dbReference type="SUPFAM" id="SSF53850">
    <property type="entry name" value="Periplasmic binding protein-like II"/>
    <property type="match status" value="1"/>
</dbReference>
<feature type="signal peptide" evidence="1">
    <location>
        <begin position="1"/>
        <end position="28"/>
    </location>
</feature>
<evidence type="ECO:0000313" key="2">
    <source>
        <dbReference type="EMBL" id="UOE44244.1"/>
    </source>
</evidence>
<evidence type="ECO:0000313" key="3">
    <source>
        <dbReference type="Proteomes" id="UP000832097"/>
    </source>
</evidence>
<name>A0ABY4BZA8_9MICO</name>
<dbReference type="PANTHER" id="PTHR43649:SF14">
    <property type="entry name" value="BLR3389 PROTEIN"/>
    <property type="match status" value="1"/>
</dbReference>
<dbReference type="RefSeq" id="WP_243555890.1">
    <property type="nucleotide sequence ID" value="NZ_CP094528.1"/>
</dbReference>
<dbReference type="Proteomes" id="UP000832097">
    <property type="component" value="Chromosome"/>
</dbReference>
<reference evidence="2 3" key="1">
    <citation type="submission" date="2022-03" db="EMBL/GenBank/DDBJ databases">
        <title>Mucilaginibacter sp. isolated from the gut of Protaetia brevitarsis seulensis larvae.</title>
        <authorList>
            <person name="Won M."/>
            <person name="Kim S.-J."/>
            <person name="Kwon S.-W."/>
        </authorList>
    </citation>
    <scope>NUCLEOTIDE SEQUENCE [LARGE SCALE GENOMIC DNA]</scope>
    <source>
        <strain evidence="2 3">CFWR-12</strain>
    </source>
</reference>
<keyword evidence="3" id="KW-1185">Reference proteome</keyword>